<organism evidence="2 4">
    <name type="scientific">Zhihengliuella flava</name>
    <dbReference type="NCBI Taxonomy" id="1285193"/>
    <lineage>
        <taxon>Bacteria</taxon>
        <taxon>Bacillati</taxon>
        <taxon>Actinomycetota</taxon>
        <taxon>Actinomycetes</taxon>
        <taxon>Micrococcales</taxon>
        <taxon>Micrococcaceae</taxon>
        <taxon>Zhihengliuella</taxon>
    </lineage>
</organism>
<dbReference type="Proteomes" id="UP000625033">
    <property type="component" value="Unassembled WGS sequence"/>
</dbReference>
<feature type="compositionally biased region" description="Low complexity" evidence="1">
    <location>
        <begin position="177"/>
        <end position="188"/>
    </location>
</feature>
<evidence type="ECO:0008006" key="5">
    <source>
        <dbReference type="Google" id="ProtNLM"/>
    </source>
</evidence>
<feature type="compositionally biased region" description="Low complexity" evidence="1">
    <location>
        <begin position="128"/>
        <end position="143"/>
    </location>
</feature>
<dbReference type="RefSeq" id="WP_196836946.1">
    <property type="nucleotide sequence ID" value="NZ_JADOTZ010000001.1"/>
</dbReference>
<feature type="compositionally biased region" description="Acidic residues" evidence="1">
    <location>
        <begin position="117"/>
        <end position="126"/>
    </location>
</feature>
<evidence type="ECO:0000256" key="1">
    <source>
        <dbReference type="SAM" id="MobiDB-lite"/>
    </source>
</evidence>
<dbReference type="InterPro" id="IPR008160">
    <property type="entry name" value="Collagen"/>
</dbReference>
<feature type="region of interest" description="Disordered" evidence="1">
    <location>
        <begin position="210"/>
        <end position="237"/>
    </location>
</feature>
<dbReference type="EMBL" id="JADOTZ010000001">
    <property type="protein sequence ID" value="MBG6085803.1"/>
    <property type="molecule type" value="Genomic_DNA"/>
</dbReference>
<evidence type="ECO:0000313" key="3">
    <source>
        <dbReference type="EMBL" id="MBG6085881.1"/>
    </source>
</evidence>
<feature type="compositionally biased region" description="Low complexity" evidence="1">
    <location>
        <begin position="150"/>
        <end position="162"/>
    </location>
</feature>
<evidence type="ECO:0000313" key="2">
    <source>
        <dbReference type="EMBL" id="MBG6085803.1"/>
    </source>
</evidence>
<feature type="compositionally biased region" description="Pro residues" evidence="1">
    <location>
        <begin position="167"/>
        <end position="176"/>
    </location>
</feature>
<reference evidence="2" key="1">
    <citation type="submission" date="2020-11" db="EMBL/GenBank/DDBJ databases">
        <title>Sequencing the genomes of 1000 actinobacteria strains.</title>
        <authorList>
            <person name="Klenk H.-P."/>
        </authorList>
    </citation>
    <scope>NUCLEOTIDE SEQUENCE</scope>
    <source>
        <strain evidence="2">DSM 26152</strain>
    </source>
</reference>
<sequence>MTREDKLRHKRNTLGVALVAAIVLLLGASFALGLLAQKRATVAESNAQSLAQQVQVACADGSSLLVDDRDLCKRASEVQQNPTEPVAGPPGPQGPQGIPGPQGEAGINGVRGPPGEDGQDGADGEDGATGPAGADGSPGPAGADGEDGADGATGPQGPAGPTGAPGPAGPSGPPGAPGTDGADGAPGPAGIGIESVQCVGTGNESYWAVTYTDGTEQTSDGPCRLATNPNQGQGQQP</sequence>
<keyword evidence="4" id="KW-1185">Reference proteome</keyword>
<dbReference type="PANTHER" id="PTHR24637">
    <property type="entry name" value="COLLAGEN"/>
    <property type="match status" value="1"/>
</dbReference>
<name>A0A931GFX5_9MICC</name>
<feature type="region of interest" description="Disordered" evidence="1">
    <location>
        <begin position="78"/>
        <end position="196"/>
    </location>
</feature>
<dbReference type="EMBL" id="JADOTZ010000001">
    <property type="protein sequence ID" value="MBG6085881.1"/>
    <property type="molecule type" value="Genomic_DNA"/>
</dbReference>
<protein>
    <recommendedName>
        <fullName evidence="5">Collagen-like protein</fullName>
    </recommendedName>
</protein>
<dbReference type="Pfam" id="PF01391">
    <property type="entry name" value="Collagen"/>
    <property type="match status" value="1"/>
</dbReference>
<dbReference type="PANTHER" id="PTHR24637:SF421">
    <property type="entry name" value="CUTICLE COLLAGEN DPY-2"/>
    <property type="match status" value="1"/>
</dbReference>
<proteinExistence type="predicted"/>
<dbReference type="AlphaFoldDB" id="A0A931GFX5"/>
<accession>A0A931GFX5</accession>
<feature type="compositionally biased region" description="Polar residues" evidence="1">
    <location>
        <begin position="227"/>
        <end position="237"/>
    </location>
</feature>
<evidence type="ECO:0000313" key="4">
    <source>
        <dbReference type="Proteomes" id="UP000625033"/>
    </source>
</evidence>
<gene>
    <name evidence="2" type="ORF">IW252_002570</name>
    <name evidence="3" type="ORF">IW252_002648</name>
</gene>
<comment type="caution">
    <text evidence="2">The sequence shown here is derived from an EMBL/GenBank/DDBJ whole genome shotgun (WGS) entry which is preliminary data.</text>
</comment>